<protein>
    <recommendedName>
        <fullName evidence="4">HTH luxR-type domain-containing protein</fullName>
    </recommendedName>
</protein>
<dbReference type="AlphaFoldDB" id="A0A7I9VT40"/>
<dbReference type="Pfam" id="PF00196">
    <property type="entry name" value="GerE"/>
    <property type="match status" value="1"/>
</dbReference>
<dbReference type="EMBL" id="BJTG01000010">
    <property type="protein sequence ID" value="GEJ59107.1"/>
    <property type="molecule type" value="Genomic_DNA"/>
</dbReference>
<sequence>MLRATSRASSPRGASAYCDPEFHLQCDRQAEEILRSFWNVAADGVALPVELRGLAEGAQSSEPGIRRCLTVERLGERLRIEVTAVGKGRTQLHLWREGVPTAVPSPGEPVVATAADGLTQREREVALLVADGLRSREVAERLGIASQTVKSHLKTIFDKLGVRNRVELARRLEQR</sequence>
<keyword evidence="2" id="KW-0238">DNA-binding</keyword>
<name>A0A7I9VT40_9BACT</name>
<dbReference type="InterPro" id="IPR000792">
    <property type="entry name" value="Tscrpt_reg_LuxR_C"/>
</dbReference>
<dbReference type="GO" id="GO:0003677">
    <property type="term" value="F:DNA binding"/>
    <property type="evidence" value="ECO:0007669"/>
    <property type="project" value="UniProtKB-KW"/>
</dbReference>
<accession>A0A7I9VT40</accession>
<dbReference type="PROSITE" id="PS50043">
    <property type="entry name" value="HTH_LUXR_2"/>
    <property type="match status" value="1"/>
</dbReference>
<evidence type="ECO:0000259" key="4">
    <source>
        <dbReference type="PROSITE" id="PS50043"/>
    </source>
</evidence>
<evidence type="ECO:0000256" key="2">
    <source>
        <dbReference type="ARBA" id="ARBA00023125"/>
    </source>
</evidence>
<keyword evidence="1" id="KW-0805">Transcription regulation</keyword>
<dbReference type="InterPro" id="IPR036388">
    <property type="entry name" value="WH-like_DNA-bd_sf"/>
</dbReference>
<feature type="domain" description="HTH luxR-type" evidence="4">
    <location>
        <begin position="111"/>
        <end position="175"/>
    </location>
</feature>
<organism evidence="5 6">
    <name type="scientific">Anaeromyxobacter diazotrophicus</name>
    <dbReference type="NCBI Taxonomy" id="2590199"/>
    <lineage>
        <taxon>Bacteria</taxon>
        <taxon>Pseudomonadati</taxon>
        <taxon>Myxococcota</taxon>
        <taxon>Myxococcia</taxon>
        <taxon>Myxococcales</taxon>
        <taxon>Cystobacterineae</taxon>
        <taxon>Anaeromyxobacteraceae</taxon>
        <taxon>Anaeromyxobacter</taxon>
    </lineage>
</organism>
<evidence type="ECO:0000313" key="5">
    <source>
        <dbReference type="EMBL" id="GEJ59107.1"/>
    </source>
</evidence>
<dbReference type="GO" id="GO:0006355">
    <property type="term" value="P:regulation of DNA-templated transcription"/>
    <property type="evidence" value="ECO:0007669"/>
    <property type="project" value="InterPro"/>
</dbReference>
<reference evidence="6" key="1">
    <citation type="journal article" date="2020" name="Appl. Environ. Microbiol.">
        <title>Diazotrophic Anaeromyxobacter Isolates from Soils.</title>
        <authorList>
            <person name="Masuda Y."/>
            <person name="Yamanaka H."/>
            <person name="Xu Z.X."/>
            <person name="Shiratori Y."/>
            <person name="Aono T."/>
            <person name="Amachi S."/>
            <person name="Senoo K."/>
            <person name="Itoh H."/>
        </authorList>
    </citation>
    <scope>NUCLEOTIDE SEQUENCE [LARGE SCALE GENOMIC DNA]</scope>
    <source>
        <strain evidence="6">R267</strain>
    </source>
</reference>
<evidence type="ECO:0000256" key="1">
    <source>
        <dbReference type="ARBA" id="ARBA00023015"/>
    </source>
</evidence>
<comment type="caution">
    <text evidence="5">The sequence shown here is derived from an EMBL/GenBank/DDBJ whole genome shotgun (WGS) entry which is preliminary data.</text>
</comment>
<gene>
    <name evidence="5" type="ORF">AMYX_38480</name>
</gene>
<evidence type="ECO:0000256" key="3">
    <source>
        <dbReference type="ARBA" id="ARBA00023163"/>
    </source>
</evidence>
<keyword evidence="6" id="KW-1185">Reference proteome</keyword>
<dbReference type="InterPro" id="IPR016032">
    <property type="entry name" value="Sig_transdc_resp-reg_C-effctor"/>
</dbReference>
<dbReference type="SMART" id="SM00421">
    <property type="entry name" value="HTH_LUXR"/>
    <property type="match status" value="1"/>
</dbReference>
<evidence type="ECO:0000313" key="6">
    <source>
        <dbReference type="Proteomes" id="UP000503640"/>
    </source>
</evidence>
<dbReference type="SUPFAM" id="SSF46894">
    <property type="entry name" value="C-terminal effector domain of the bipartite response regulators"/>
    <property type="match status" value="1"/>
</dbReference>
<dbReference type="PANTHER" id="PTHR44688">
    <property type="entry name" value="DNA-BINDING TRANSCRIPTIONAL ACTIVATOR DEVR_DOSR"/>
    <property type="match status" value="1"/>
</dbReference>
<dbReference type="RefSeq" id="WP_176068289.1">
    <property type="nucleotide sequence ID" value="NZ_BJTG01000010.1"/>
</dbReference>
<dbReference type="Proteomes" id="UP000503640">
    <property type="component" value="Unassembled WGS sequence"/>
</dbReference>
<dbReference type="CDD" id="cd06170">
    <property type="entry name" value="LuxR_C_like"/>
    <property type="match status" value="1"/>
</dbReference>
<dbReference type="PRINTS" id="PR00038">
    <property type="entry name" value="HTHLUXR"/>
</dbReference>
<dbReference type="PANTHER" id="PTHR44688:SF16">
    <property type="entry name" value="DNA-BINDING TRANSCRIPTIONAL ACTIVATOR DEVR_DOSR"/>
    <property type="match status" value="1"/>
</dbReference>
<dbReference type="Gene3D" id="1.10.10.10">
    <property type="entry name" value="Winged helix-like DNA-binding domain superfamily/Winged helix DNA-binding domain"/>
    <property type="match status" value="1"/>
</dbReference>
<keyword evidence="3" id="KW-0804">Transcription</keyword>
<proteinExistence type="predicted"/>